<gene>
    <name evidence="1" type="ORF">MM817_01244</name>
</gene>
<protein>
    <submittedName>
        <fullName evidence="1">Uncharacterized protein</fullName>
    </submittedName>
</protein>
<dbReference type="InterPro" id="IPR014852">
    <property type="entry name" value="YwhD"/>
</dbReference>
<evidence type="ECO:0000313" key="2">
    <source>
        <dbReference type="Proteomes" id="UP001139263"/>
    </source>
</evidence>
<organism evidence="1 2">
    <name type="scientific">Sulfoacidibacillus ferrooxidans</name>
    <dbReference type="NCBI Taxonomy" id="2005001"/>
    <lineage>
        <taxon>Bacteria</taxon>
        <taxon>Bacillati</taxon>
        <taxon>Bacillota</taxon>
        <taxon>Bacilli</taxon>
        <taxon>Bacillales</taxon>
        <taxon>Alicyclobacillaceae</taxon>
        <taxon>Sulfoacidibacillus</taxon>
    </lineage>
</organism>
<name>A0A9X1V907_9BACL</name>
<comment type="caution">
    <text evidence="1">The sequence shown here is derived from an EMBL/GenBank/DDBJ whole genome shotgun (WGS) entry which is preliminary data.</text>
</comment>
<dbReference type="RefSeq" id="WP_241712622.1">
    <property type="nucleotide sequence ID" value="NZ_JALBUF010000002.1"/>
</dbReference>
<reference evidence="1" key="1">
    <citation type="submission" date="2022-03" db="EMBL/GenBank/DDBJ databases">
        <title>Draft Genome Sequence of Firmicute Strain S0AB, a Heterotrophic Iron/Sulfur-Oxidizing Extreme Acidophile.</title>
        <authorList>
            <person name="Vergara E."/>
            <person name="Pakostova E."/>
            <person name="Johnson D.B."/>
            <person name="Holmes D.S."/>
        </authorList>
    </citation>
    <scope>NUCLEOTIDE SEQUENCE</scope>
    <source>
        <strain evidence="1">S0AB</strain>
    </source>
</reference>
<evidence type="ECO:0000313" key="1">
    <source>
        <dbReference type="EMBL" id="MCI0182975.1"/>
    </source>
</evidence>
<proteinExistence type="predicted"/>
<dbReference type="EMBL" id="JALBUF010000002">
    <property type="protein sequence ID" value="MCI0182975.1"/>
    <property type="molecule type" value="Genomic_DNA"/>
</dbReference>
<sequence>MEEIRLTGTNQHRAPEGLSTLSSLIIDRGDIYLDNGAIHGKAKIDQGIRYVTQREDVPHARKVVIVWLTLYRGPKGQGFNGVASCDYFVDEESASGYKNLAVQVNQMEKAVKGKVDITSLEPSEYKLLQKFVREFRPDLYEHASDVFLSAFSEESSFAQE</sequence>
<keyword evidence="2" id="KW-1185">Reference proteome</keyword>
<dbReference type="Proteomes" id="UP001139263">
    <property type="component" value="Unassembled WGS sequence"/>
</dbReference>
<dbReference type="AlphaFoldDB" id="A0A9X1V907"/>
<accession>A0A9X1V907</accession>
<dbReference type="Pfam" id="PF08741">
    <property type="entry name" value="YwhD"/>
    <property type="match status" value="1"/>
</dbReference>